<reference evidence="1" key="1">
    <citation type="journal article" date="2023" name="Mol. Phylogenet. Evol.">
        <title>Genome-scale phylogeny and comparative genomics of the fungal order Sordariales.</title>
        <authorList>
            <person name="Hensen N."/>
            <person name="Bonometti L."/>
            <person name="Westerberg I."/>
            <person name="Brannstrom I.O."/>
            <person name="Guillou S."/>
            <person name="Cros-Aarteil S."/>
            <person name="Calhoun S."/>
            <person name="Haridas S."/>
            <person name="Kuo A."/>
            <person name="Mondo S."/>
            <person name="Pangilinan J."/>
            <person name="Riley R."/>
            <person name="LaButti K."/>
            <person name="Andreopoulos B."/>
            <person name="Lipzen A."/>
            <person name="Chen C."/>
            <person name="Yan M."/>
            <person name="Daum C."/>
            <person name="Ng V."/>
            <person name="Clum A."/>
            <person name="Steindorff A."/>
            <person name="Ohm R.A."/>
            <person name="Martin F."/>
            <person name="Silar P."/>
            <person name="Natvig D.O."/>
            <person name="Lalanne C."/>
            <person name="Gautier V."/>
            <person name="Ament-Velasquez S.L."/>
            <person name="Kruys A."/>
            <person name="Hutchinson M.I."/>
            <person name="Powell A.J."/>
            <person name="Barry K."/>
            <person name="Miller A.N."/>
            <person name="Grigoriev I.V."/>
            <person name="Debuchy R."/>
            <person name="Gladieux P."/>
            <person name="Hiltunen Thoren M."/>
            <person name="Johannesson H."/>
        </authorList>
    </citation>
    <scope>NUCLEOTIDE SEQUENCE</scope>
    <source>
        <strain evidence="1">CBS 560.94</strain>
    </source>
</reference>
<name>A0AAE0MQS2_9PEZI</name>
<comment type="caution">
    <text evidence="1">The sequence shown here is derived from an EMBL/GenBank/DDBJ whole genome shotgun (WGS) entry which is preliminary data.</text>
</comment>
<accession>A0AAE0MQS2</accession>
<reference evidence="1" key="2">
    <citation type="submission" date="2023-06" db="EMBL/GenBank/DDBJ databases">
        <authorList>
            <consortium name="Lawrence Berkeley National Laboratory"/>
            <person name="Haridas S."/>
            <person name="Hensen N."/>
            <person name="Bonometti L."/>
            <person name="Westerberg I."/>
            <person name="Brannstrom I.O."/>
            <person name="Guillou S."/>
            <person name="Cros-Aarteil S."/>
            <person name="Calhoun S."/>
            <person name="Kuo A."/>
            <person name="Mondo S."/>
            <person name="Pangilinan J."/>
            <person name="Riley R."/>
            <person name="Labutti K."/>
            <person name="Andreopoulos B."/>
            <person name="Lipzen A."/>
            <person name="Chen C."/>
            <person name="Yanf M."/>
            <person name="Daum C."/>
            <person name="Ng V."/>
            <person name="Clum A."/>
            <person name="Steindorff A."/>
            <person name="Ohm R."/>
            <person name="Martin F."/>
            <person name="Silar P."/>
            <person name="Natvig D."/>
            <person name="Lalanne C."/>
            <person name="Gautier V."/>
            <person name="Ament-Velasquez S.L."/>
            <person name="Kruys A."/>
            <person name="Hutchinson M.I."/>
            <person name="Powell A.J."/>
            <person name="Barry K."/>
            <person name="Miller A.N."/>
            <person name="Grigoriev I.V."/>
            <person name="Debuchy R."/>
            <person name="Gladieux P."/>
            <person name="Thoren M.H."/>
            <person name="Johannesson H."/>
        </authorList>
    </citation>
    <scope>NUCLEOTIDE SEQUENCE</scope>
    <source>
        <strain evidence="1">CBS 560.94</strain>
    </source>
</reference>
<dbReference type="EMBL" id="JAUEPP010000005">
    <property type="protein sequence ID" value="KAK3343044.1"/>
    <property type="molecule type" value="Genomic_DNA"/>
</dbReference>
<dbReference type="RefSeq" id="XP_062680837.1">
    <property type="nucleotide sequence ID" value="XM_062825650.1"/>
</dbReference>
<evidence type="ECO:0000313" key="2">
    <source>
        <dbReference type="Proteomes" id="UP001278500"/>
    </source>
</evidence>
<dbReference type="Proteomes" id="UP001278500">
    <property type="component" value="Unassembled WGS sequence"/>
</dbReference>
<sequence>MAQKPVKEIGSIVRRDATIPHLSFIPIVGRPLNLDGVLWHPIHTSSTQLTSSYHDSPRTRVAPHSLELLQCLPLFFILQLNRQHISIAKVSSVQRPRPRASLGVRLCFWKRVTLLSLSVPASTCRDHLLEPPRPESGTRRPGFPLVGALAAQHPG</sequence>
<dbReference type="AlphaFoldDB" id="A0AAE0MQS2"/>
<proteinExistence type="predicted"/>
<protein>
    <submittedName>
        <fullName evidence="1">Uncharacterized protein</fullName>
    </submittedName>
</protein>
<dbReference type="GeneID" id="87862804"/>
<organism evidence="1 2">
    <name type="scientific">Neurospora tetraspora</name>
    <dbReference type="NCBI Taxonomy" id="94610"/>
    <lineage>
        <taxon>Eukaryota</taxon>
        <taxon>Fungi</taxon>
        <taxon>Dikarya</taxon>
        <taxon>Ascomycota</taxon>
        <taxon>Pezizomycotina</taxon>
        <taxon>Sordariomycetes</taxon>
        <taxon>Sordariomycetidae</taxon>
        <taxon>Sordariales</taxon>
        <taxon>Sordariaceae</taxon>
        <taxon>Neurospora</taxon>
    </lineage>
</organism>
<keyword evidence="2" id="KW-1185">Reference proteome</keyword>
<evidence type="ECO:0000313" key="1">
    <source>
        <dbReference type="EMBL" id="KAK3343044.1"/>
    </source>
</evidence>
<gene>
    <name evidence="1" type="ORF">B0H65DRAFT_443812</name>
</gene>